<dbReference type="AlphaFoldDB" id="A0A6N3HKI6"/>
<name>A0A6N3HKI6_9BACT</name>
<organism evidence="1">
    <name type="scientific">Parabacteroides merdae</name>
    <dbReference type="NCBI Taxonomy" id="46503"/>
    <lineage>
        <taxon>Bacteria</taxon>
        <taxon>Pseudomonadati</taxon>
        <taxon>Bacteroidota</taxon>
        <taxon>Bacteroidia</taxon>
        <taxon>Bacteroidales</taxon>
        <taxon>Tannerellaceae</taxon>
        <taxon>Parabacteroides</taxon>
    </lineage>
</organism>
<gene>
    <name evidence="1" type="ORF">PMLFYP103_03836</name>
</gene>
<accession>A0A6N3HKI6</accession>
<proteinExistence type="predicted"/>
<protein>
    <submittedName>
        <fullName evidence="1">Uncharacterized protein</fullName>
    </submittedName>
</protein>
<reference evidence="1" key="1">
    <citation type="submission" date="2019-11" db="EMBL/GenBank/DDBJ databases">
        <authorList>
            <person name="Feng L."/>
        </authorList>
    </citation>
    <scope>NUCLEOTIDE SEQUENCE</scope>
    <source>
        <strain evidence="1">PmerdaeLFYP103</strain>
    </source>
</reference>
<sequence length="103" mass="12024">MNRCNKNNKSPRVKTGTNQLLNELLALRERLDVLICMCDAELNQRQSIQPSRPLQRPCMECIDVESLPIRELTVEEEHMLVGADLERRFQNDETHHPFALEHC</sequence>
<evidence type="ECO:0000313" key="1">
    <source>
        <dbReference type="EMBL" id="VYU76951.1"/>
    </source>
</evidence>
<dbReference type="EMBL" id="CACRUV010000053">
    <property type="protein sequence ID" value="VYU76951.1"/>
    <property type="molecule type" value="Genomic_DNA"/>
</dbReference>